<dbReference type="PANTHER" id="PTHR37301">
    <property type="entry name" value="DNA-BINDING PROTEIN-RELATED"/>
    <property type="match status" value="1"/>
</dbReference>
<evidence type="ECO:0000313" key="3">
    <source>
        <dbReference type="Proteomes" id="UP000674425"/>
    </source>
</evidence>
<dbReference type="RefSeq" id="WP_200621122.1">
    <property type="nucleotide sequence ID" value="NZ_CAJNAU010000073.1"/>
</dbReference>
<comment type="caution">
    <text evidence="2">The sequence shown here is derived from an EMBL/GenBank/DDBJ whole genome shotgun (WGS) entry which is preliminary data.</text>
</comment>
<keyword evidence="3" id="KW-1185">Reference proteome</keyword>
<feature type="domain" description="HTH cro/C1-type" evidence="1">
    <location>
        <begin position="3"/>
        <end position="52"/>
    </location>
</feature>
<dbReference type="InterPro" id="IPR010982">
    <property type="entry name" value="Lambda_DNA-bd_dom_sf"/>
</dbReference>
<dbReference type="EMBL" id="CAJNAU010000073">
    <property type="protein sequence ID" value="CAE6821245.1"/>
    <property type="molecule type" value="Genomic_DNA"/>
</dbReference>
<organism evidence="2 3">
    <name type="scientific">Paraburkholderia aspalathi</name>
    <dbReference type="NCBI Taxonomy" id="1324617"/>
    <lineage>
        <taxon>Bacteria</taxon>
        <taxon>Pseudomonadati</taxon>
        <taxon>Pseudomonadota</taxon>
        <taxon>Betaproteobacteria</taxon>
        <taxon>Burkholderiales</taxon>
        <taxon>Burkholderiaceae</taxon>
        <taxon>Paraburkholderia</taxon>
    </lineage>
</organism>
<sequence>MRRRQLKVAELARIAGVNRSAVTALAKNRASRVELATLERICIVLDCQLAELLEIVPDDVLHAGAAMRDGAI</sequence>
<accession>A0ABN7MV17</accession>
<gene>
    <name evidence="2" type="ORF">R69658_05859</name>
</gene>
<evidence type="ECO:0000313" key="2">
    <source>
        <dbReference type="EMBL" id="CAE6821245.1"/>
    </source>
</evidence>
<dbReference type="Proteomes" id="UP000674425">
    <property type="component" value="Unassembled WGS sequence"/>
</dbReference>
<dbReference type="PROSITE" id="PS50943">
    <property type="entry name" value="HTH_CROC1"/>
    <property type="match status" value="1"/>
</dbReference>
<evidence type="ECO:0000259" key="1">
    <source>
        <dbReference type="PROSITE" id="PS50943"/>
    </source>
</evidence>
<dbReference type="InterPro" id="IPR001387">
    <property type="entry name" value="Cro/C1-type_HTH"/>
</dbReference>
<dbReference type="PANTHER" id="PTHR37301:SF1">
    <property type="entry name" value="DNA-BINDING PROTEIN"/>
    <property type="match status" value="1"/>
</dbReference>
<dbReference type="SUPFAM" id="SSF47413">
    <property type="entry name" value="lambda repressor-like DNA-binding domains"/>
    <property type="match status" value="1"/>
</dbReference>
<proteinExistence type="predicted"/>
<reference evidence="2 3" key="1">
    <citation type="submission" date="2021-02" db="EMBL/GenBank/DDBJ databases">
        <authorList>
            <person name="Vanwijnsberghe S."/>
        </authorList>
    </citation>
    <scope>NUCLEOTIDE SEQUENCE [LARGE SCALE GENOMIC DNA]</scope>
    <source>
        <strain evidence="2 3">R-69658</strain>
    </source>
</reference>
<dbReference type="Pfam" id="PF13443">
    <property type="entry name" value="HTH_26"/>
    <property type="match status" value="1"/>
</dbReference>
<protein>
    <recommendedName>
        <fullName evidence="1">HTH cro/C1-type domain-containing protein</fullName>
    </recommendedName>
</protein>
<dbReference type="Gene3D" id="1.10.260.40">
    <property type="entry name" value="lambda repressor-like DNA-binding domains"/>
    <property type="match status" value="1"/>
</dbReference>
<name>A0ABN7MV17_9BURK</name>